<keyword evidence="4 10" id="KW-0317">Glutathione biosynthesis</keyword>
<dbReference type="GO" id="GO:0005737">
    <property type="term" value="C:cytoplasm"/>
    <property type="evidence" value="ECO:0007669"/>
    <property type="project" value="TreeGrafter"/>
</dbReference>
<evidence type="ECO:0000256" key="1">
    <source>
        <dbReference type="ARBA" id="ARBA00001936"/>
    </source>
</evidence>
<keyword evidence="3 10" id="KW-0436">Ligase</keyword>
<comment type="caution">
    <text evidence="12">The sequence shown here is derived from an EMBL/GenBank/DDBJ whole genome shotgun (WGS) entry which is preliminary data.</text>
</comment>
<dbReference type="SUPFAM" id="SSF56059">
    <property type="entry name" value="Glutathione synthetase ATP-binding domain-like"/>
    <property type="match status" value="1"/>
</dbReference>
<evidence type="ECO:0000256" key="5">
    <source>
        <dbReference type="ARBA" id="ARBA00022723"/>
    </source>
</evidence>
<dbReference type="Gene3D" id="3.40.50.20">
    <property type="match status" value="1"/>
</dbReference>
<comment type="pathway">
    <text evidence="10">Sulfur metabolism; glutathione biosynthesis; glutathione from L-cysteine and L-glutamate: step 2/2.</text>
</comment>
<dbReference type="OrthoDB" id="9785415at2"/>
<keyword evidence="8" id="KW-0460">Magnesium</keyword>
<dbReference type="InterPro" id="IPR004215">
    <property type="entry name" value="GSHS_N"/>
</dbReference>
<dbReference type="GO" id="GO:0005524">
    <property type="term" value="F:ATP binding"/>
    <property type="evidence" value="ECO:0007669"/>
    <property type="project" value="UniProtKB-UniRule"/>
</dbReference>
<dbReference type="EMBL" id="MCGG01000071">
    <property type="protein sequence ID" value="OEJ64383.1"/>
    <property type="molecule type" value="Genomic_DNA"/>
</dbReference>
<dbReference type="Gene3D" id="3.30.470.20">
    <property type="entry name" value="ATP-grasp fold, B domain"/>
    <property type="match status" value="1"/>
</dbReference>
<accession>A0A1E5Q412</accession>
<dbReference type="InterPro" id="IPR013815">
    <property type="entry name" value="ATP_grasp_subdomain_1"/>
</dbReference>
<evidence type="ECO:0000256" key="6">
    <source>
        <dbReference type="ARBA" id="ARBA00022741"/>
    </source>
</evidence>
<dbReference type="Pfam" id="PF02951">
    <property type="entry name" value="GSH-S_N"/>
    <property type="match status" value="1"/>
</dbReference>
<evidence type="ECO:0000256" key="4">
    <source>
        <dbReference type="ARBA" id="ARBA00022684"/>
    </source>
</evidence>
<evidence type="ECO:0000313" key="13">
    <source>
        <dbReference type="Proteomes" id="UP000095347"/>
    </source>
</evidence>
<proteinExistence type="inferred from homology"/>
<comment type="cofactor">
    <cofactor evidence="2">
        <name>Mg(2+)</name>
        <dbReference type="ChEBI" id="CHEBI:18420"/>
    </cofactor>
</comment>
<dbReference type="Gene3D" id="3.30.1490.20">
    <property type="entry name" value="ATP-grasp fold, A domain"/>
    <property type="match status" value="1"/>
</dbReference>
<dbReference type="InterPro" id="IPR011761">
    <property type="entry name" value="ATP-grasp"/>
</dbReference>
<dbReference type="RefSeq" id="WP_069959236.1">
    <property type="nucleotide sequence ID" value="NZ_MCGG01000071.1"/>
</dbReference>
<dbReference type="PANTHER" id="PTHR21621">
    <property type="entry name" value="RIBOSOMAL PROTEIN S6 MODIFICATION PROTEIN"/>
    <property type="match status" value="1"/>
</dbReference>
<keyword evidence="5" id="KW-0479">Metal-binding</keyword>
<evidence type="ECO:0000256" key="2">
    <source>
        <dbReference type="ARBA" id="ARBA00001946"/>
    </source>
</evidence>
<sequence length="314" mass="35078">MSLKVALQMDHIADVNIDADSTFAIGLEAERRGHELFFYHPNDLMVEDGRVMAWAQRLQLRRELGNHCTLGTAELMNVSTFDVVWLRQDPPFDMAYITTTYLLDMLPSTTLVVNNPTEVRNNSEKLYITRFPDLVPPTLVSRNVLAIKAFREKHTDIIVKPLYGNGGAGVFHVKPGDENLSSLLEMFFAANREPVIVQAYLKDVRQGDKRIILVDGKPVGAINRVPQDGEARSNMHAGGTPEPSKLTERDLYICRTIGADLSARGLLFAGIDVIGEYLTEINVTSPTGLQEIRRFDGIAIEEKIWDAIETKLNG</sequence>
<keyword evidence="9" id="KW-0464">Manganese</keyword>
<dbReference type="HAMAP" id="MF_00162">
    <property type="entry name" value="GSH_S"/>
    <property type="match status" value="1"/>
</dbReference>
<evidence type="ECO:0000256" key="10">
    <source>
        <dbReference type="HAMAP-Rule" id="MF_00162"/>
    </source>
</evidence>
<dbReference type="GO" id="GO:0046872">
    <property type="term" value="F:metal ion binding"/>
    <property type="evidence" value="ECO:0007669"/>
    <property type="project" value="UniProtKB-KW"/>
</dbReference>
<evidence type="ECO:0000256" key="3">
    <source>
        <dbReference type="ARBA" id="ARBA00022598"/>
    </source>
</evidence>
<comment type="catalytic activity">
    <reaction evidence="10">
        <text>gamma-L-glutamyl-L-cysteine + glycine + ATP = glutathione + ADP + phosphate + H(+)</text>
        <dbReference type="Rhea" id="RHEA:13557"/>
        <dbReference type="ChEBI" id="CHEBI:15378"/>
        <dbReference type="ChEBI" id="CHEBI:30616"/>
        <dbReference type="ChEBI" id="CHEBI:43474"/>
        <dbReference type="ChEBI" id="CHEBI:57305"/>
        <dbReference type="ChEBI" id="CHEBI:57925"/>
        <dbReference type="ChEBI" id="CHEBI:58173"/>
        <dbReference type="ChEBI" id="CHEBI:456216"/>
        <dbReference type="EC" id="6.3.2.3"/>
    </reaction>
</comment>
<dbReference type="EC" id="6.3.2.3" evidence="10"/>
<dbReference type="NCBIfam" id="TIGR01380">
    <property type="entry name" value="glut_syn"/>
    <property type="match status" value="1"/>
</dbReference>
<dbReference type="PROSITE" id="PS50975">
    <property type="entry name" value="ATP_GRASP"/>
    <property type="match status" value="1"/>
</dbReference>
<reference evidence="13" key="1">
    <citation type="submission" date="2016-07" db="EMBL/GenBank/DDBJ databases">
        <authorList>
            <person name="Florea S."/>
            <person name="Webb J.S."/>
            <person name="Jaromczyk J."/>
            <person name="Schardl C.L."/>
        </authorList>
    </citation>
    <scope>NUCLEOTIDE SEQUENCE [LARGE SCALE GENOMIC DNA]</scope>
    <source>
        <strain evidence="13">MV-1</strain>
    </source>
</reference>
<comment type="cofactor">
    <cofactor evidence="1">
        <name>Mn(2+)</name>
        <dbReference type="ChEBI" id="CHEBI:29035"/>
    </cofactor>
</comment>
<feature type="domain" description="ATP-grasp" evidence="11">
    <location>
        <begin position="125"/>
        <end position="309"/>
    </location>
</feature>
<dbReference type="GO" id="GO:0004363">
    <property type="term" value="F:glutathione synthase activity"/>
    <property type="evidence" value="ECO:0007669"/>
    <property type="project" value="UniProtKB-UniRule"/>
</dbReference>
<name>A0A1E5Q412_9PROT</name>
<evidence type="ECO:0000256" key="7">
    <source>
        <dbReference type="ARBA" id="ARBA00022840"/>
    </source>
</evidence>
<dbReference type="InterPro" id="IPR006284">
    <property type="entry name" value="Glut_synth_pro"/>
</dbReference>
<evidence type="ECO:0000313" key="12">
    <source>
        <dbReference type="EMBL" id="OEJ64383.1"/>
    </source>
</evidence>
<protein>
    <recommendedName>
        <fullName evidence="10">Glutathione synthetase</fullName>
        <ecNumber evidence="10">6.3.2.3</ecNumber>
    </recommendedName>
    <alternativeName>
        <fullName evidence="10">GSH synthetase</fullName>
        <shortName evidence="10">GSH-S</shortName>
        <shortName evidence="10">GSHase</shortName>
    </alternativeName>
    <alternativeName>
        <fullName evidence="10">Glutathione synthase</fullName>
    </alternativeName>
</protein>
<keyword evidence="13" id="KW-1185">Reference proteome</keyword>
<dbReference type="SUPFAM" id="SSF52440">
    <property type="entry name" value="PreATP-grasp domain"/>
    <property type="match status" value="1"/>
</dbReference>
<evidence type="ECO:0000256" key="8">
    <source>
        <dbReference type="ARBA" id="ARBA00022842"/>
    </source>
</evidence>
<dbReference type="UniPathway" id="UPA00142">
    <property type="reaction ID" value="UER00210"/>
</dbReference>
<dbReference type="Proteomes" id="UP000095347">
    <property type="component" value="Unassembled WGS sequence"/>
</dbReference>
<dbReference type="STRING" id="28181.BEN30_16350"/>
<keyword evidence="7 10" id="KW-0067">ATP-binding</keyword>
<dbReference type="PANTHER" id="PTHR21621:SF4">
    <property type="entry name" value="GLUTATHIONE SYNTHETASE"/>
    <property type="match status" value="1"/>
</dbReference>
<organism evidence="12 13">
    <name type="scientific">Magnetovibrio blakemorei</name>
    <dbReference type="NCBI Taxonomy" id="28181"/>
    <lineage>
        <taxon>Bacteria</taxon>
        <taxon>Pseudomonadati</taxon>
        <taxon>Pseudomonadota</taxon>
        <taxon>Alphaproteobacteria</taxon>
        <taxon>Rhodospirillales</taxon>
        <taxon>Magnetovibrionaceae</taxon>
        <taxon>Magnetovibrio</taxon>
    </lineage>
</organism>
<dbReference type="AlphaFoldDB" id="A0A1E5Q412"/>
<dbReference type="NCBIfam" id="NF003573">
    <property type="entry name" value="PRK05246.1"/>
    <property type="match status" value="1"/>
</dbReference>
<keyword evidence="6 10" id="KW-0547">Nucleotide-binding</keyword>
<evidence type="ECO:0000256" key="9">
    <source>
        <dbReference type="ARBA" id="ARBA00023211"/>
    </source>
</evidence>
<dbReference type="Pfam" id="PF02955">
    <property type="entry name" value="GSH-S_ATP"/>
    <property type="match status" value="1"/>
</dbReference>
<evidence type="ECO:0000259" key="11">
    <source>
        <dbReference type="PROSITE" id="PS50975"/>
    </source>
</evidence>
<dbReference type="InterPro" id="IPR004218">
    <property type="entry name" value="GSHS_ATP-bd"/>
</dbReference>
<gene>
    <name evidence="10" type="primary">gshB</name>
    <name evidence="12" type="ORF">BEN30_16350</name>
</gene>
<dbReference type="InterPro" id="IPR016185">
    <property type="entry name" value="PreATP-grasp_dom_sf"/>
</dbReference>
<comment type="similarity">
    <text evidence="10">Belongs to the prokaryotic GSH synthase family.</text>
</comment>